<evidence type="ECO:0000256" key="2">
    <source>
        <dbReference type="SAM" id="SignalP"/>
    </source>
</evidence>
<evidence type="ECO:0000256" key="1">
    <source>
        <dbReference type="SAM" id="MobiDB-lite"/>
    </source>
</evidence>
<feature type="signal peptide" evidence="2">
    <location>
        <begin position="1"/>
        <end position="36"/>
    </location>
</feature>
<feature type="compositionally biased region" description="Polar residues" evidence="1">
    <location>
        <begin position="45"/>
        <end position="54"/>
    </location>
</feature>
<evidence type="ECO:0000313" key="3">
    <source>
        <dbReference type="EMBL" id="BDM70244.1"/>
    </source>
</evidence>
<keyword evidence="2" id="KW-0732">Signal</keyword>
<feature type="region of interest" description="Disordered" evidence="1">
    <location>
        <begin position="39"/>
        <end position="73"/>
    </location>
</feature>
<gene>
    <name evidence="3" type="ORF">HEK616_37310</name>
</gene>
<protein>
    <recommendedName>
        <fullName evidence="5">Secreted protein</fullName>
    </recommendedName>
</protein>
<evidence type="ECO:0008006" key="5">
    <source>
        <dbReference type="Google" id="ProtNLM"/>
    </source>
</evidence>
<evidence type="ECO:0000313" key="4">
    <source>
        <dbReference type="Proteomes" id="UP001059597"/>
    </source>
</evidence>
<sequence length="148" mass="14697">MAVDSAQAGTRGVARLLAVCAVLFGLFLMHGAPATAAEGCHGAKTATSPMTSGHDTAALPTAHAPTGHGPGPAVRTADVSGMPGALCVSTAPHERTPLPAPNLLVVAGAAGLGLWTLTRLRAAADGRGRRGPPDGGRDLLLRVCIAQT</sequence>
<dbReference type="Proteomes" id="UP001059597">
    <property type="component" value="Chromosome"/>
</dbReference>
<proteinExistence type="predicted"/>
<accession>A0ABM7ZV37</accession>
<reference evidence="3" key="1">
    <citation type="submission" date="2022-06" db="EMBL/GenBank/DDBJ databases">
        <title>Complete genome sequence of Streptomyces nigrescens HEK616.</title>
        <authorList>
            <person name="Asamizu S."/>
            <person name="Onaka H."/>
        </authorList>
    </citation>
    <scope>NUCLEOTIDE SEQUENCE</scope>
    <source>
        <strain evidence="3">HEK616</strain>
    </source>
</reference>
<dbReference type="EMBL" id="AP026073">
    <property type="protein sequence ID" value="BDM70244.1"/>
    <property type="molecule type" value="Genomic_DNA"/>
</dbReference>
<name>A0ABM7ZV37_STRNI</name>
<organism evidence="3 4">
    <name type="scientific">Streptomyces nigrescens</name>
    <dbReference type="NCBI Taxonomy" id="1920"/>
    <lineage>
        <taxon>Bacteria</taxon>
        <taxon>Bacillati</taxon>
        <taxon>Actinomycetota</taxon>
        <taxon>Actinomycetes</taxon>
        <taxon>Kitasatosporales</taxon>
        <taxon>Streptomycetaceae</taxon>
        <taxon>Streptomyces</taxon>
    </lineage>
</organism>
<keyword evidence="4" id="KW-1185">Reference proteome</keyword>
<dbReference type="RefSeq" id="WP_261954003.1">
    <property type="nucleotide sequence ID" value="NZ_AP026073.1"/>
</dbReference>
<feature type="chain" id="PRO_5045743170" description="Secreted protein" evidence="2">
    <location>
        <begin position="37"/>
        <end position="148"/>
    </location>
</feature>